<name>A0A0E3T5V6_FUSOX</name>
<evidence type="ECO:0000313" key="1">
    <source>
        <dbReference type="EMBL" id="AKC01501.1"/>
    </source>
</evidence>
<organism evidence="1">
    <name type="scientific">Fusarium oxysporum f. sp. lycopersici</name>
    <dbReference type="NCBI Taxonomy" id="59765"/>
    <lineage>
        <taxon>Eukaryota</taxon>
        <taxon>Fungi</taxon>
        <taxon>Dikarya</taxon>
        <taxon>Ascomycota</taxon>
        <taxon>Pezizomycotina</taxon>
        <taxon>Sordariomycetes</taxon>
        <taxon>Hypocreomycetidae</taxon>
        <taxon>Hypocreales</taxon>
        <taxon>Nectriaceae</taxon>
        <taxon>Fusarium</taxon>
        <taxon>Fusarium oxysporum species complex</taxon>
    </lineage>
</organism>
<dbReference type="AlphaFoldDB" id="A0A0E3T5V6"/>
<sequence length="275" mass="31085">MRPVIFPHLYLEKYIVVCDTTHRKNIANMGLNPTVELVSTQPDVIYPSPNRLFLRPHQCDSCQAGSRLSKLNHPLYCDLDCFDVYPSHIGSTCDDTPAARSDRVECSVCANFVAACSFDSSQRTYNHPSEDNVGNWMSEEADITALVVQPLDSSTLNDTITRSPPHRRADSDTLVDCDFLDGALEVLETSEHARLQELTIHNSSSWRPYEDFELYGSSNWSDDLGGQFFERTWVTLQDKEYDELTSNEDDICYCGYCEVDIHLGNREFEGQVAGC</sequence>
<dbReference type="EMBL" id="KP213325">
    <property type="protein sequence ID" value="AKC01501.1"/>
    <property type="molecule type" value="Genomic_DNA"/>
</dbReference>
<protein>
    <submittedName>
        <fullName evidence="1">Uncharacterized protein</fullName>
    </submittedName>
</protein>
<proteinExistence type="predicted"/>
<accession>A0A0E3T5V6</accession>
<reference evidence="1" key="1">
    <citation type="submission" date="2014-11" db="EMBL/GenBank/DDBJ databases">
        <title>Evolution of races within Fusarium oxysporum f.sp. lycopersici.</title>
        <authorList>
            <person name="Biju C.V."/>
            <person name="Houterman P.M."/>
            <person name="Rep M."/>
            <person name="Cornelissen B.J.C."/>
        </authorList>
    </citation>
    <scope>NUCLEOTIDE SEQUENCE</scope>
    <source>
        <strain evidence="1">IPO1530/B1</strain>
    </source>
</reference>